<evidence type="ECO:0008006" key="7">
    <source>
        <dbReference type="Google" id="ProtNLM"/>
    </source>
</evidence>
<accession>A0A7J7LQZ0</accession>
<keyword evidence="1" id="KW-0732">Signal</keyword>
<dbReference type="Proteomes" id="UP000541444">
    <property type="component" value="Unassembled WGS sequence"/>
</dbReference>
<evidence type="ECO:0000313" key="6">
    <source>
        <dbReference type="Proteomes" id="UP000541444"/>
    </source>
</evidence>
<keyword evidence="6" id="KW-1185">Reference proteome</keyword>
<name>A0A7J7LQZ0_9MAGN</name>
<evidence type="ECO:0000259" key="4">
    <source>
        <dbReference type="Pfam" id="PF13456"/>
    </source>
</evidence>
<reference evidence="5 6" key="1">
    <citation type="journal article" date="2020" name="IScience">
        <title>Genome Sequencing of the Endangered Kingdonia uniflora (Circaeasteraceae, Ranunculales) Reveals Potential Mechanisms of Evolutionary Specialization.</title>
        <authorList>
            <person name="Sun Y."/>
            <person name="Deng T."/>
            <person name="Zhang A."/>
            <person name="Moore M.J."/>
            <person name="Landis J.B."/>
            <person name="Lin N."/>
            <person name="Zhang H."/>
            <person name="Zhang X."/>
            <person name="Huang J."/>
            <person name="Zhang X."/>
            <person name="Sun H."/>
            <person name="Wang H."/>
        </authorList>
    </citation>
    <scope>NUCLEOTIDE SEQUENCE [LARGE SCALE GENOMIC DNA]</scope>
    <source>
        <strain evidence="5">TB1705</strain>
        <tissue evidence="5">Leaf</tissue>
    </source>
</reference>
<dbReference type="GO" id="GO:0003676">
    <property type="term" value="F:nucleic acid binding"/>
    <property type="evidence" value="ECO:0007669"/>
    <property type="project" value="InterPro"/>
</dbReference>
<dbReference type="Pfam" id="PF13456">
    <property type="entry name" value="RVT_3"/>
    <property type="match status" value="1"/>
</dbReference>
<dbReference type="Pfam" id="PF00954">
    <property type="entry name" value="S_locus_glycop"/>
    <property type="match status" value="1"/>
</dbReference>
<keyword evidence="2" id="KW-1015">Disulfide bond</keyword>
<proteinExistence type="predicted"/>
<evidence type="ECO:0000256" key="2">
    <source>
        <dbReference type="ARBA" id="ARBA00023157"/>
    </source>
</evidence>
<gene>
    <name evidence="5" type="ORF">GIB67_013340</name>
</gene>
<dbReference type="GO" id="GO:0048544">
    <property type="term" value="P:recognition of pollen"/>
    <property type="evidence" value="ECO:0007669"/>
    <property type="project" value="InterPro"/>
</dbReference>
<protein>
    <recommendedName>
        <fullName evidence="7">RNase H type-1 domain-containing protein</fullName>
    </recommendedName>
</protein>
<evidence type="ECO:0000256" key="1">
    <source>
        <dbReference type="ARBA" id="ARBA00022729"/>
    </source>
</evidence>
<dbReference type="PANTHER" id="PTHR32444">
    <property type="entry name" value="BULB-TYPE LECTIN DOMAIN-CONTAINING PROTEIN"/>
    <property type="match status" value="1"/>
</dbReference>
<organism evidence="5 6">
    <name type="scientific">Kingdonia uniflora</name>
    <dbReference type="NCBI Taxonomy" id="39325"/>
    <lineage>
        <taxon>Eukaryota</taxon>
        <taxon>Viridiplantae</taxon>
        <taxon>Streptophyta</taxon>
        <taxon>Embryophyta</taxon>
        <taxon>Tracheophyta</taxon>
        <taxon>Spermatophyta</taxon>
        <taxon>Magnoliopsida</taxon>
        <taxon>Ranunculales</taxon>
        <taxon>Circaeasteraceae</taxon>
        <taxon>Kingdonia</taxon>
    </lineage>
</organism>
<evidence type="ECO:0000259" key="3">
    <source>
        <dbReference type="Pfam" id="PF00954"/>
    </source>
</evidence>
<feature type="domain" description="RNase H type-1" evidence="4">
    <location>
        <begin position="242"/>
        <end position="314"/>
    </location>
</feature>
<dbReference type="InterPro" id="IPR002156">
    <property type="entry name" value="RNaseH_domain"/>
</dbReference>
<dbReference type="EMBL" id="JACGCM010002086">
    <property type="protein sequence ID" value="KAF6144989.1"/>
    <property type="molecule type" value="Genomic_DNA"/>
</dbReference>
<dbReference type="OrthoDB" id="694800at2759"/>
<dbReference type="PANTHER" id="PTHR32444:SF183">
    <property type="entry name" value="APPLE DOMAIN-CONTAINING PROTEIN"/>
    <property type="match status" value="1"/>
</dbReference>
<dbReference type="AlphaFoldDB" id="A0A7J7LQZ0"/>
<feature type="domain" description="S-locus glycoprotein" evidence="3">
    <location>
        <begin position="8"/>
        <end position="76"/>
    </location>
</feature>
<evidence type="ECO:0000313" key="5">
    <source>
        <dbReference type="EMBL" id="KAF6144989.1"/>
    </source>
</evidence>
<dbReference type="InterPro" id="IPR000858">
    <property type="entry name" value="S_locus_glycoprot_dom"/>
</dbReference>
<dbReference type="GO" id="GO:0004523">
    <property type="term" value="F:RNA-DNA hybrid ribonuclease activity"/>
    <property type="evidence" value="ECO:0007669"/>
    <property type="project" value="InterPro"/>
</dbReference>
<sequence length="317" mass="35889">MYQYRDSSLVSVLDVNQTCGSGVVHRVSWVEPSQKWDISKSWPKALCDTNKMCGVYSTCEIDASPSCNCLKGFKPRSRGCVIWSGDLFDIRQFNDTAQNLHIRKAALLKGKDDRKPQYLKKIEGSLSPQKGGGLGIQEAGAPNKAHLSKLVWRLHQKPDELWGRVLKAKYFHDYDIMQAPKKADSSWTWRSVQSSIVTINTHAMWQVRTGNMVRFWTDHWILPDGRRKPTPRPARVPSFRFASAEEGEATTVLNGIRWAQDRGHQQVIIKTDAEAIYTFCRTGGANISWTMKAILQDCLALFVSFVNIRINFAPSSL</sequence>
<comment type="caution">
    <text evidence="5">The sequence shown here is derived from an EMBL/GenBank/DDBJ whole genome shotgun (WGS) entry which is preliminary data.</text>
</comment>